<evidence type="ECO:0000259" key="7">
    <source>
        <dbReference type="PROSITE" id="PS50850"/>
    </source>
</evidence>
<dbReference type="GeneID" id="27900105"/>
<dbReference type="eggNOG" id="KOG0254">
    <property type="taxonomic scope" value="Eukaryota"/>
</dbReference>
<accession>M3CFP6</accession>
<feature type="transmembrane region" description="Helical" evidence="5">
    <location>
        <begin position="269"/>
        <end position="286"/>
    </location>
</feature>
<feature type="transmembrane region" description="Helical" evidence="5">
    <location>
        <begin position="306"/>
        <end position="325"/>
    </location>
</feature>
<keyword evidence="2 5" id="KW-0812">Transmembrane</keyword>
<evidence type="ECO:0000256" key="5">
    <source>
        <dbReference type="SAM" id="Phobius"/>
    </source>
</evidence>
<dbReference type="SUPFAM" id="SSF103473">
    <property type="entry name" value="MFS general substrate transporter"/>
    <property type="match status" value="1"/>
</dbReference>
<feature type="domain" description="Major facilitator superfamily (MFS) profile" evidence="7">
    <location>
        <begin position="1"/>
        <end position="490"/>
    </location>
</feature>
<feature type="chain" id="PRO_5004032700" evidence="6">
    <location>
        <begin position="22"/>
        <end position="500"/>
    </location>
</feature>
<evidence type="ECO:0000256" key="6">
    <source>
        <dbReference type="SAM" id="SignalP"/>
    </source>
</evidence>
<evidence type="ECO:0000256" key="4">
    <source>
        <dbReference type="ARBA" id="ARBA00023136"/>
    </source>
</evidence>
<dbReference type="FunFam" id="1.20.1250.20:FF:000196">
    <property type="entry name" value="MFS toxin efflux pump (AflT)"/>
    <property type="match status" value="1"/>
</dbReference>
<feature type="signal peptide" evidence="6">
    <location>
        <begin position="1"/>
        <end position="21"/>
    </location>
</feature>
<gene>
    <name evidence="8" type="ORF">SEPMUDRAFT_141547</name>
</gene>
<protein>
    <submittedName>
        <fullName evidence="8">MFS general substrate transporter</fullName>
    </submittedName>
</protein>
<keyword evidence="6" id="KW-0732">Signal</keyword>
<feature type="transmembrane region" description="Helical" evidence="5">
    <location>
        <begin position="195"/>
        <end position="216"/>
    </location>
</feature>
<proteinExistence type="predicted"/>
<keyword evidence="9" id="KW-1185">Reference proteome</keyword>
<dbReference type="AlphaFoldDB" id="M3CFP6"/>
<dbReference type="GO" id="GO:0005886">
    <property type="term" value="C:plasma membrane"/>
    <property type="evidence" value="ECO:0007669"/>
    <property type="project" value="TreeGrafter"/>
</dbReference>
<comment type="subcellular location">
    <subcellularLocation>
        <location evidence="1">Membrane</location>
        <topology evidence="1">Multi-pass membrane protein</topology>
    </subcellularLocation>
</comment>
<name>M3CFP6_SPHMS</name>
<feature type="transmembrane region" description="Helical" evidence="5">
    <location>
        <begin position="90"/>
        <end position="111"/>
    </location>
</feature>
<keyword evidence="4 5" id="KW-0472">Membrane</keyword>
<evidence type="ECO:0000256" key="2">
    <source>
        <dbReference type="ARBA" id="ARBA00022692"/>
    </source>
</evidence>
<dbReference type="InterPro" id="IPR011701">
    <property type="entry name" value="MFS"/>
</dbReference>
<dbReference type="Gene3D" id="1.20.1250.20">
    <property type="entry name" value="MFS general substrate transporter like domains"/>
    <property type="match status" value="1"/>
</dbReference>
<dbReference type="InterPro" id="IPR036259">
    <property type="entry name" value="MFS_trans_sf"/>
</dbReference>
<dbReference type="PANTHER" id="PTHR23501:SF199">
    <property type="entry name" value="MFS EFFLUX TRANSPORTER INPD-RELATED"/>
    <property type="match status" value="1"/>
</dbReference>
<evidence type="ECO:0000313" key="9">
    <source>
        <dbReference type="Proteomes" id="UP000016931"/>
    </source>
</evidence>
<dbReference type="Pfam" id="PF07690">
    <property type="entry name" value="MFS_1"/>
    <property type="match status" value="1"/>
</dbReference>
<dbReference type="HOGENOM" id="CLU_000960_22_1_1"/>
<keyword evidence="3 5" id="KW-1133">Transmembrane helix</keyword>
<feature type="transmembrane region" description="Helical" evidence="5">
    <location>
        <begin position="362"/>
        <end position="380"/>
    </location>
</feature>
<feature type="transmembrane region" description="Helical" evidence="5">
    <location>
        <begin position="123"/>
        <end position="143"/>
    </location>
</feature>
<feature type="transmembrane region" description="Helical" evidence="5">
    <location>
        <begin position="228"/>
        <end position="248"/>
    </location>
</feature>
<dbReference type="CDD" id="cd17502">
    <property type="entry name" value="MFS_Azr1_MDR_like"/>
    <property type="match status" value="1"/>
</dbReference>
<feature type="transmembrane region" description="Helical" evidence="5">
    <location>
        <begin position="392"/>
        <end position="412"/>
    </location>
</feature>
<dbReference type="RefSeq" id="XP_016760764.1">
    <property type="nucleotide sequence ID" value="XM_016902968.1"/>
</dbReference>
<feature type="transmembrane region" description="Helical" evidence="5">
    <location>
        <begin position="468"/>
        <end position="487"/>
    </location>
</feature>
<feature type="transmembrane region" description="Helical" evidence="5">
    <location>
        <begin position="37"/>
        <end position="53"/>
    </location>
</feature>
<feature type="transmembrane region" description="Helical" evidence="5">
    <location>
        <begin position="65"/>
        <end position="84"/>
    </location>
</feature>
<dbReference type="EMBL" id="KB456264">
    <property type="protein sequence ID" value="EMF12643.1"/>
    <property type="molecule type" value="Genomic_DNA"/>
</dbReference>
<evidence type="ECO:0000256" key="1">
    <source>
        <dbReference type="ARBA" id="ARBA00004141"/>
    </source>
</evidence>
<dbReference type="PROSITE" id="PS50850">
    <property type="entry name" value="MFS"/>
    <property type="match status" value="1"/>
</dbReference>
<dbReference type="PANTHER" id="PTHR23501">
    <property type="entry name" value="MAJOR FACILITATOR SUPERFAMILY"/>
    <property type="match status" value="1"/>
</dbReference>
<dbReference type="Proteomes" id="UP000016931">
    <property type="component" value="Unassembled WGS sequence"/>
</dbReference>
<evidence type="ECO:0000256" key="3">
    <source>
        <dbReference type="ARBA" id="ARBA00022989"/>
    </source>
</evidence>
<evidence type="ECO:0000313" key="8">
    <source>
        <dbReference type="EMBL" id="EMF12643.1"/>
    </source>
</evidence>
<dbReference type="OrthoDB" id="10021397at2759"/>
<dbReference type="OMA" id="GHEKWIG"/>
<dbReference type="InterPro" id="IPR020846">
    <property type="entry name" value="MFS_dom"/>
</dbReference>
<organism evidence="8 9">
    <name type="scientific">Sphaerulina musiva (strain SO2202)</name>
    <name type="common">Poplar stem canker fungus</name>
    <name type="synonym">Septoria musiva</name>
    <dbReference type="NCBI Taxonomy" id="692275"/>
    <lineage>
        <taxon>Eukaryota</taxon>
        <taxon>Fungi</taxon>
        <taxon>Dikarya</taxon>
        <taxon>Ascomycota</taxon>
        <taxon>Pezizomycotina</taxon>
        <taxon>Dothideomycetes</taxon>
        <taxon>Dothideomycetidae</taxon>
        <taxon>Mycosphaerellales</taxon>
        <taxon>Mycosphaerellaceae</taxon>
        <taxon>Sphaerulina</taxon>
    </lineage>
</organism>
<feature type="transmembrane region" description="Helical" evidence="5">
    <location>
        <begin position="332"/>
        <end position="350"/>
    </location>
</feature>
<feature type="transmembrane region" description="Helical" evidence="5">
    <location>
        <begin position="155"/>
        <end position="174"/>
    </location>
</feature>
<dbReference type="Gene3D" id="1.20.1720.10">
    <property type="entry name" value="Multidrug resistance protein D"/>
    <property type="match status" value="1"/>
</dbReference>
<dbReference type="FunFam" id="1.20.1720.10:FF:000012">
    <property type="entry name" value="MFS toxin efflux pump (AflT)"/>
    <property type="match status" value="1"/>
</dbReference>
<reference evidence="8 9" key="1">
    <citation type="journal article" date="2012" name="PLoS Pathog.">
        <title>Diverse lifestyles and strategies of plant pathogenesis encoded in the genomes of eighteen Dothideomycetes fungi.</title>
        <authorList>
            <person name="Ohm R.A."/>
            <person name="Feau N."/>
            <person name="Henrissat B."/>
            <person name="Schoch C.L."/>
            <person name="Horwitz B.A."/>
            <person name="Barry K.W."/>
            <person name="Condon B.J."/>
            <person name="Copeland A.C."/>
            <person name="Dhillon B."/>
            <person name="Glaser F."/>
            <person name="Hesse C.N."/>
            <person name="Kosti I."/>
            <person name="LaButti K."/>
            <person name="Lindquist E.A."/>
            <person name="Lucas S."/>
            <person name="Salamov A.A."/>
            <person name="Bradshaw R.E."/>
            <person name="Ciuffetti L."/>
            <person name="Hamelin R.C."/>
            <person name="Kema G.H.J."/>
            <person name="Lawrence C."/>
            <person name="Scott J.A."/>
            <person name="Spatafora J.W."/>
            <person name="Turgeon B.G."/>
            <person name="de Wit P.J.G.M."/>
            <person name="Zhong S."/>
            <person name="Goodwin S.B."/>
            <person name="Grigoriev I.V."/>
        </authorList>
    </citation>
    <scope>NUCLEOTIDE SEQUENCE [LARGE SCALE GENOMIC DNA]</scope>
    <source>
        <strain evidence="8 9">SO2202</strain>
    </source>
</reference>
<dbReference type="GO" id="GO:0022857">
    <property type="term" value="F:transmembrane transporter activity"/>
    <property type="evidence" value="ECO:0007669"/>
    <property type="project" value="InterPro"/>
</dbReference>
<sequence>MVALCLAVLCMCLDMTIISTAIPRITDDFHALDDVGWYASSYMLTLSAFQLFYGKLYTFFSVKWIFMMAIFWFEIGSAICGSAVNSTALIVGRAIAGFGSAGIFSGALLIIAASAPLSKRPTYIGILGAMYGIASVTGPLMGGAFTDKLSWRWCFYINLPLGAVTVIFILVFYRETEQSRAQMLNDGWKARLSQFDLEGLAIFLPMVICLLLALQWGGAKYPWSSGRIIALLVVFGLALIAFVAIQFWKQDKATVPVRVLRQRSIAASSWLAFTLGASFFVFTYYIPIWFQAIQSASPVQSGIRNIPMVLSVVVSSAPTGVAVTLIGYYTPFALLSSVLMPIGAGLTTTWTPDSSASKWIGYQVLLGLGVGFGFQQTMLAAQTCLPKKDVPIGTAIVVFFQTLGGAIIVSVANNIFSSRLLSGIVRVVPELDPSIVLKTGATSLRDVIPVEYLPAVISVYNEALVGTFYVGTAMAALTIIGSALLEWKSVKGQKVHMVAA</sequence>